<comment type="caution">
    <text evidence="2">The sequence shown here is derived from an EMBL/GenBank/DDBJ whole genome shotgun (WGS) entry which is preliminary data.</text>
</comment>
<dbReference type="Gene3D" id="3.10.310.50">
    <property type="match status" value="1"/>
</dbReference>
<accession>A0A5C6YTL5</accession>
<evidence type="ECO:0000313" key="3">
    <source>
        <dbReference type="Proteomes" id="UP000321945"/>
    </source>
</evidence>
<dbReference type="AlphaFoldDB" id="A0A5C6YTL5"/>
<dbReference type="PROSITE" id="PS51257">
    <property type="entry name" value="PROKAR_LIPOPROTEIN"/>
    <property type="match status" value="1"/>
</dbReference>
<keyword evidence="3" id="KW-1185">Reference proteome</keyword>
<feature type="domain" description="TPM" evidence="1">
    <location>
        <begin position="42"/>
        <end position="166"/>
    </location>
</feature>
<dbReference type="OrthoDB" id="9810918at2"/>
<dbReference type="EMBL" id="VORU01000001">
    <property type="protein sequence ID" value="TXD70822.1"/>
    <property type="molecule type" value="Genomic_DNA"/>
</dbReference>
<proteinExistence type="predicted"/>
<name>A0A5C6YTL5_9FLAO</name>
<dbReference type="Proteomes" id="UP000321945">
    <property type="component" value="Unassembled WGS sequence"/>
</dbReference>
<dbReference type="PANTHER" id="PTHR30373">
    <property type="entry name" value="UPF0603 PROTEIN YGCG"/>
    <property type="match status" value="1"/>
</dbReference>
<evidence type="ECO:0000259" key="1">
    <source>
        <dbReference type="Pfam" id="PF04536"/>
    </source>
</evidence>
<sequence>MYMLIMKLSLLSFVIFASIFSCKSQGKEYLTIFQDNPNSLAIVDNSNIFSISENIDLATKLVQYGDKTTRQIAVVTVDSISPYNDIQKYASDLGNYWGVGQKDIDNGLLIVFSKPLRKVAISTGYGTEKVLTDSICKQIIDSVMIPKFKEDKYYEGIDMGVNAIIKIWDNSNTP</sequence>
<protein>
    <submittedName>
        <fullName evidence="2">TPM domain-containing protein</fullName>
    </submittedName>
</protein>
<gene>
    <name evidence="2" type="ORF">ESV24_01660</name>
</gene>
<dbReference type="PANTHER" id="PTHR30373:SF2">
    <property type="entry name" value="UPF0603 PROTEIN YGCG"/>
    <property type="match status" value="1"/>
</dbReference>
<dbReference type="Pfam" id="PF04536">
    <property type="entry name" value="TPM_phosphatase"/>
    <property type="match status" value="1"/>
</dbReference>
<dbReference type="InterPro" id="IPR007621">
    <property type="entry name" value="TPM_dom"/>
</dbReference>
<reference evidence="2 3" key="1">
    <citation type="submission" date="2019-08" db="EMBL/GenBank/DDBJ databases">
        <title>Genome of Aequorivita lipolytica Y10-2 (type strain).</title>
        <authorList>
            <person name="Bowman J.P."/>
        </authorList>
    </citation>
    <scope>NUCLEOTIDE SEQUENCE [LARGE SCALE GENOMIC DNA]</scope>
    <source>
        <strain evidence="2 3">Y10-2</strain>
    </source>
</reference>
<evidence type="ECO:0000313" key="2">
    <source>
        <dbReference type="EMBL" id="TXD70822.1"/>
    </source>
</evidence>
<organism evidence="2 3">
    <name type="scientific">Aequorivita lipolytica</name>
    <dbReference type="NCBI Taxonomy" id="153267"/>
    <lineage>
        <taxon>Bacteria</taxon>
        <taxon>Pseudomonadati</taxon>
        <taxon>Bacteroidota</taxon>
        <taxon>Flavobacteriia</taxon>
        <taxon>Flavobacteriales</taxon>
        <taxon>Flavobacteriaceae</taxon>
        <taxon>Aequorivita</taxon>
    </lineage>
</organism>